<dbReference type="EMBL" id="JACHEN010000021">
    <property type="protein sequence ID" value="MBB6217227.1"/>
    <property type="molecule type" value="Genomic_DNA"/>
</dbReference>
<keyword evidence="4" id="KW-1185">Reference proteome</keyword>
<evidence type="ECO:0000313" key="3">
    <source>
        <dbReference type="EMBL" id="MBB6217227.1"/>
    </source>
</evidence>
<gene>
    <name evidence="3" type="ORF">HNQ80_003346</name>
</gene>
<dbReference type="AlphaFoldDB" id="A0A841KV06"/>
<feature type="coiled-coil region" evidence="1">
    <location>
        <begin position="239"/>
        <end position="284"/>
    </location>
</feature>
<dbReference type="Proteomes" id="UP000579281">
    <property type="component" value="Unassembled WGS sequence"/>
</dbReference>
<accession>A0A841KV06</accession>
<proteinExistence type="predicted"/>
<evidence type="ECO:0000313" key="4">
    <source>
        <dbReference type="Proteomes" id="UP000579281"/>
    </source>
</evidence>
<sequence>MKKIAILLTILSLVLIIGLTPIYAEEPIKVSVDGTILTFDVNPTVVENRTLVPLRAIFESLGAEIQWDNATKTVTGIKGNNKIILQIGDNYAMVNGEKKELEVAGKIIDNRTMVPARFIAESLGASVSWDAGKKMVVIASNKADENSNTVTTGEIDPTESILIDFAEYIFQMEELGLGDLENQATDAYSGVTSDSTATDQDFYDILTAEVIPTYKEFLAGLEKLSPKTKEIDQLNKIYIEAAKTNLESFNLMIQALENNDEKLIEKANEKMDSAAKLIEQWEAATNNYINAIENSN</sequence>
<dbReference type="SUPFAM" id="SSF55383">
    <property type="entry name" value="Copper amine oxidase, domain N"/>
    <property type="match status" value="1"/>
</dbReference>
<comment type="caution">
    <text evidence="3">The sequence shown here is derived from an EMBL/GenBank/DDBJ whole genome shotgun (WGS) entry which is preliminary data.</text>
</comment>
<name>A0A841KV06_9FIRM</name>
<dbReference type="Gene3D" id="3.30.457.10">
    <property type="entry name" value="Copper amine oxidase-like, N-terminal domain"/>
    <property type="match status" value="1"/>
</dbReference>
<feature type="domain" description="Copper amine oxidase-like N-terminal" evidence="2">
    <location>
        <begin position="32"/>
        <end position="138"/>
    </location>
</feature>
<protein>
    <recommendedName>
        <fullName evidence="2">Copper amine oxidase-like N-terminal domain-containing protein</fullName>
    </recommendedName>
</protein>
<reference evidence="3 4" key="1">
    <citation type="submission" date="2020-08" db="EMBL/GenBank/DDBJ databases">
        <title>Genomic Encyclopedia of Type Strains, Phase IV (KMG-IV): sequencing the most valuable type-strain genomes for metagenomic binning, comparative biology and taxonomic classification.</title>
        <authorList>
            <person name="Goeker M."/>
        </authorList>
    </citation>
    <scope>NUCLEOTIDE SEQUENCE [LARGE SCALE GENOMIC DNA]</scope>
    <source>
        <strain evidence="3 4">DSM 103526</strain>
    </source>
</reference>
<keyword evidence="1" id="KW-0175">Coiled coil</keyword>
<dbReference type="InterPro" id="IPR036582">
    <property type="entry name" value="Mao_N_sf"/>
</dbReference>
<dbReference type="RefSeq" id="WP_243183332.1">
    <property type="nucleotide sequence ID" value="NZ_JACHEN010000021.1"/>
</dbReference>
<organism evidence="3 4">
    <name type="scientific">Anaerosolibacter carboniphilus</name>
    <dbReference type="NCBI Taxonomy" id="1417629"/>
    <lineage>
        <taxon>Bacteria</taxon>
        <taxon>Bacillati</taxon>
        <taxon>Bacillota</taxon>
        <taxon>Clostridia</taxon>
        <taxon>Peptostreptococcales</taxon>
        <taxon>Thermotaleaceae</taxon>
        <taxon>Anaerosolibacter</taxon>
    </lineage>
</organism>
<evidence type="ECO:0000259" key="2">
    <source>
        <dbReference type="Pfam" id="PF07833"/>
    </source>
</evidence>
<dbReference type="InterPro" id="IPR012854">
    <property type="entry name" value="Cu_amine_oxidase-like_N"/>
</dbReference>
<dbReference type="Pfam" id="PF07833">
    <property type="entry name" value="Cu_amine_oxidN1"/>
    <property type="match status" value="1"/>
</dbReference>
<evidence type="ECO:0000256" key="1">
    <source>
        <dbReference type="SAM" id="Coils"/>
    </source>
</evidence>